<keyword evidence="8" id="KW-1185">Reference proteome</keyword>
<keyword evidence="2 6" id="KW-0812">Transmembrane</keyword>
<evidence type="ECO:0000313" key="8">
    <source>
        <dbReference type="Proteomes" id="UP000249619"/>
    </source>
</evidence>
<organism evidence="7 8">
    <name type="scientific">Stemphylium lycopersici</name>
    <name type="common">Tomato gray leaf spot disease fungus</name>
    <name type="synonym">Thyrospora lycopersici</name>
    <dbReference type="NCBI Taxonomy" id="183478"/>
    <lineage>
        <taxon>Eukaryota</taxon>
        <taxon>Fungi</taxon>
        <taxon>Dikarya</taxon>
        <taxon>Ascomycota</taxon>
        <taxon>Pezizomycotina</taxon>
        <taxon>Dothideomycetes</taxon>
        <taxon>Pleosporomycetidae</taxon>
        <taxon>Pleosporales</taxon>
        <taxon>Pleosporineae</taxon>
        <taxon>Pleosporaceae</taxon>
        <taxon>Stemphylium</taxon>
    </lineage>
</organism>
<evidence type="ECO:0000256" key="4">
    <source>
        <dbReference type="ARBA" id="ARBA00023136"/>
    </source>
</evidence>
<feature type="compositionally biased region" description="Polar residues" evidence="5">
    <location>
        <begin position="275"/>
        <end position="289"/>
    </location>
</feature>
<feature type="region of interest" description="Disordered" evidence="5">
    <location>
        <begin position="416"/>
        <end position="464"/>
    </location>
</feature>
<gene>
    <name evidence="7" type="ORF">DDE83_003178</name>
</gene>
<dbReference type="PANTHER" id="PTHR15549:SF33">
    <property type="entry name" value="MEMBRANE PROTEIN WSC4, PUTATIVE (AFU_ORTHOLOGUE AFUA_5G09020)-RELATED"/>
    <property type="match status" value="1"/>
</dbReference>
<evidence type="ECO:0000313" key="7">
    <source>
        <dbReference type="EMBL" id="RAR13447.1"/>
    </source>
</evidence>
<evidence type="ECO:0000256" key="2">
    <source>
        <dbReference type="ARBA" id="ARBA00022692"/>
    </source>
</evidence>
<reference evidence="8" key="1">
    <citation type="submission" date="2018-05" db="EMBL/GenBank/DDBJ databases">
        <title>Draft genome sequence of Stemphylium lycopersici strain CIDEFI 213.</title>
        <authorList>
            <person name="Medina R."/>
            <person name="Franco M.E.E."/>
            <person name="Lucentini C.G."/>
            <person name="Saparrat M.C.N."/>
            <person name="Balatti P.A."/>
        </authorList>
    </citation>
    <scope>NUCLEOTIDE SEQUENCE [LARGE SCALE GENOMIC DNA]</scope>
    <source>
        <strain evidence="8">CIDEFI 213</strain>
    </source>
</reference>
<feature type="compositionally biased region" description="Low complexity" evidence="5">
    <location>
        <begin position="359"/>
        <end position="368"/>
    </location>
</feature>
<keyword evidence="3 6" id="KW-1133">Transmembrane helix</keyword>
<comment type="subcellular location">
    <subcellularLocation>
        <location evidence="1">Membrane</location>
        <topology evidence="1">Single-pass membrane protein</topology>
    </subcellularLocation>
</comment>
<feature type="transmembrane region" description="Helical" evidence="6">
    <location>
        <begin position="311"/>
        <end position="333"/>
    </location>
</feature>
<evidence type="ECO:0000256" key="6">
    <source>
        <dbReference type="SAM" id="Phobius"/>
    </source>
</evidence>
<dbReference type="GO" id="GO:0071944">
    <property type="term" value="C:cell periphery"/>
    <property type="evidence" value="ECO:0007669"/>
    <property type="project" value="UniProtKB-ARBA"/>
</dbReference>
<dbReference type="AlphaFoldDB" id="A0A364N8A1"/>
<proteinExistence type="predicted"/>
<feature type="region of interest" description="Disordered" evidence="5">
    <location>
        <begin position="275"/>
        <end position="304"/>
    </location>
</feature>
<evidence type="ECO:0000256" key="1">
    <source>
        <dbReference type="ARBA" id="ARBA00004167"/>
    </source>
</evidence>
<comment type="caution">
    <text evidence="7">The sequence shown here is derived from an EMBL/GenBank/DDBJ whole genome shotgun (WGS) entry which is preliminary data.</text>
</comment>
<dbReference type="PANTHER" id="PTHR15549">
    <property type="entry name" value="PAIRED IMMUNOGLOBULIN-LIKE TYPE 2 RECEPTOR"/>
    <property type="match status" value="1"/>
</dbReference>
<evidence type="ECO:0000256" key="3">
    <source>
        <dbReference type="ARBA" id="ARBA00022989"/>
    </source>
</evidence>
<sequence>MTTSKPFHRFVIPGYLAILSAPGYAQRPFEASVCDHYAQKLYGANNSNTQLRFVQNVVSLAFEGGSSLDNVSSEATGILRPGTFKDMDVDLLGYFNGSKSSTNVNNAPIGINWLDQGGTDPLATFLAGNAEGLDLEEGSNQYHLFGNFFVSFSHAFGCTLPPLPPPNTSGPVSLAYAHKFMQLGYHQVGYFIDQLSLAAAHFGVSIQDVDTFRTSLNSRFNLRCAPAVPLGNSSPPELLSICQNPTCPLAVPVSDCAAYENITADGIVDSDPTTISSLLAPTAGPSDTETAAPPSAGAESADSGGLSTGGIVGAAIGGAAVLLIAGIAILYFLRKRKPPPPAEPESTPPAGWNNQDYGSPTTYHSSTYTPKAHNALHYPKIHSPSEMHTCSPIASPDSMAHQGYWSYPNQNAGGWRPAPAPVELDDALRHHEVDAMPQSPQTTALPGERGQSDNTSVQGKPDNA</sequence>
<dbReference type="InterPro" id="IPR051694">
    <property type="entry name" value="Immunoregulatory_rcpt-like"/>
</dbReference>
<accession>A0A364N8A1</accession>
<dbReference type="GO" id="GO:0016020">
    <property type="term" value="C:membrane"/>
    <property type="evidence" value="ECO:0007669"/>
    <property type="project" value="UniProtKB-SubCell"/>
</dbReference>
<name>A0A364N8A1_STELY</name>
<dbReference type="STRING" id="183478.A0A364N8A1"/>
<protein>
    <submittedName>
        <fullName evidence="7">Uncharacterized protein</fullName>
    </submittedName>
</protein>
<keyword evidence="4 6" id="KW-0472">Membrane</keyword>
<evidence type="ECO:0000256" key="5">
    <source>
        <dbReference type="SAM" id="MobiDB-lite"/>
    </source>
</evidence>
<dbReference type="EMBL" id="QGDH01000035">
    <property type="protein sequence ID" value="RAR13447.1"/>
    <property type="molecule type" value="Genomic_DNA"/>
</dbReference>
<dbReference type="Proteomes" id="UP000249619">
    <property type="component" value="Unassembled WGS sequence"/>
</dbReference>
<feature type="region of interest" description="Disordered" evidence="5">
    <location>
        <begin position="339"/>
        <end position="368"/>
    </location>
</feature>